<gene>
    <name evidence="2" type="ORF">FF38_06011</name>
</gene>
<keyword evidence="3" id="KW-1185">Reference proteome</keyword>
<feature type="domain" description="CHK kinase-like" evidence="1">
    <location>
        <begin position="1353"/>
        <end position="1551"/>
    </location>
</feature>
<protein>
    <recommendedName>
        <fullName evidence="1">CHK kinase-like domain-containing protein</fullName>
    </recommendedName>
</protein>
<dbReference type="SUPFAM" id="SSF56112">
    <property type="entry name" value="Protein kinase-like (PK-like)"/>
    <property type="match status" value="4"/>
</dbReference>
<accession>A0A0L0CAH2</accession>
<reference evidence="2 3" key="1">
    <citation type="journal article" date="2015" name="Nat. Commun.">
        <title>Lucilia cuprina genome unlocks parasitic fly biology to underpin future interventions.</title>
        <authorList>
            <person name="Anstead C.A."/>
            <person name="Korhonen P.K."/>
            <person name="Young N.D."/>
            <person name="Hall R.S."/>
            <person name="Jex A.R."/>
            <person name="Murali S.C."/>
            <person name="Hughes D.S."/>
            <person name="Lee S.F."/>
            <person name="Perry T."/>
            <person name="Stroehlein A.J."/>
            <person name="Ansell B.R."/>
            <person name="Breugelmans B."/>
            <person name="Hofmann A."/>
            <person name="Qu J."/>
            <person name="Dugan S."/>
            <person name="Lee S.L."/>
            <person name="Chao H."/>
            <person name="Dinh H."/>
            <person name="Han Y."/>
            <person name="Doddapaneni H.V."/>
            <person name="Worley K.C."/>
            <person name="Muzny D.M."/>
            <person name="Ioannidis P."/>
            <person name="Waterhouse R.M."/>
            <person name="Zdobnov E.M."/>
            <person name="James P.J."/>
            <person name="Bagnall N.H."/>
            <person name="Kotze A.C."/>
            <person name="Gibbs R.A."/>
            <person name="Richards S."/>
            <person name="Batterham P."/>
            <person name="Gasser R.B."/>
        </authorList>
    </citation>
    <scope>NUCLEOTIDE SEQUENCE [LARGE SCALE GENOMIC DNA]</scope>
    <source>
        <strain evidence="2 3">LS</strain>
        <tissue evidence="2">Full body</tissue>
    </source>
</reference>
<evidence type="ECO:0000313" key="3">
    <source>
        <dbReference type="Proteomes" id="UP000037069"/>
    </source>
</evidence>
<feature type="domain" description="CHK kinase-like" evidence="1">
    <location>
        <begin position="962"/>
        <end position="1158"/>
    </location>
</feature>
<organism evidence="2 3">
    <name type="scientific">Lucilia cuprina</name>
    <name type="common">Green bottle fly</name>
    <name type="synonym">Australian sheep blowfly</name>
    <dbReference type="NCBI Taxonomy" id="7375"/>
    <lineage>
        <taxon>Eukaryota</taxon>
        <taxon>Metazoa</taxon>
        <taxon>Ecdysozoa</taxon>
        <taxon>Arthropoda</taxon>
        <taxon>Hexapoda</taxon>
        <taxon>Insecta</taxon>
        <taxon>Pterygota</taxon>
        <taxon>Neoptera</taxon>
        <taxon>Endopterygota</taxon>
        <taxon>Diptera</taxon>
        <taxon>Brachycera</taxon>
        <taxon>Muscomorpha</taxon>
        <taxon>Oestroidea</taxon>
        <taxon>Calliphoridae</taxon>
        <taxon>Luciliinae</taxon>
        <taxon>Lucilia</taxon>
    </lineage>
</organism>
<dbReference type="InterPro" id="IPR011009">
    <property type="entry name" value="Kinase-like_dom_sf"/>
</dbReference>
<name>A0A0L0CAH2_LUCCU</name>
<dbReference type="OrthoDB" id="8250698at2759"/>
<dbReference type="EMBL" id="JRES01000772">
    <property type="protein sequence ID" value="KNC28439.1"/>
    <property type="molecule type" value="Genomic_DNA"/>
</dbReference>
<feature type="domain" description="CHK kinase-like" evidence="1">
    <location>
        <begin position="530"/>
        <end position="731"/>
    </location>
</feature>
<dbReference type="Gene3D" id="3.90.1200.10">
    <property type="match status" value="4"/>
</dbReference>
<comment type="caution">
    <text evidence="2">The sequence shown here is derived from an EMBL/GenBank/DDBJ whole genome shotgun (WGS) entry which is preliminary data.</text>
</comment>
<feature type="domain" description="CHK kinase-like" evidence="1">
    <location>
        <begin position="136"/>
        <end position="335"/>
    </location>
</feature>
<dbReference type="SMART" id="SM00587">
    <property type="entry name" value="CHK"/>
    <property type="match status" value="4"/>
</dbReference>
<dbReference type="InterPro" id="IPR004119">
    <property type="entry name" value="EcKL"/>
</dbReference>
<dbReference type="Proteomes" id="UP000037069">
    <property type="component" value="Unassembled WGS sequence"/>
</dbReference>
<dbReference type="PANTHER" id="PTHR11012">
    <property type="entry name" value="PROTEIN KINASE-LIKE DOMAIN-CONTAINING"/>
    <property type="match status" value="1"/>
</dbReference>
<dbReference type="InterPro" id="IPR015897">
    <property type="entry name" value="CHK_kinase-like"/>
</dbReference>
<sequence length="1637" mass="190697">MIIKNANNIFVPDYLNVEFFVNALEEGLREVKVNIHEINFTWGSNPGDNYCSSIYRVLIDYDTSYSQGEPQEKQQISLIVKTIPITPETQFLEDVGVFVKEKLTYWDVLPRLAILSNGETFGANCFYATKTPVQTIVFNDLKVDGFTVASRQDGLDWNHTVMILDKLAKFHATSMVLAKKDPAITKRLQKGMLCEETVLKTDTFLQMFGGYLGQLVKSSKTWPGYENISNKLQKYHNNFKEITYKLAKVKEGDRFMVLNHGDMWTNNFMYAYEDENEPTKPTKAIFVDFQLSFFGSPGCDLNFFFNTSVQLDILKSKRNELIEIYYKSFSECLDYMRYEDIPSLDDLKYELRSRELYGLFALFGFLPMVTLPKELSGDTSIEAFTNEEYKNKKLEAMFARDELTDHLKYSLKRLEKLENYLCRNEVKINKFVISNLVSGSGENYCSDIYEIEVKCQLMEGEEEEQLESVVVKSMPKHKQLVLRNLKIYNRELYFYRNILPKMETLMKIKDKNYVLGPRFIYNISHPVETLVFQNLNPLGFHLQSRQTGLDKIHSLMVLQKLAQYHALSLSLNELDDNVFSNILQRYPFGLLNMDSCKSDSFKALFGGQLLKLIEILKNDLQIPEGLIKKLEDYYAHFTERVLKSVYPLKGQLNVLNHGDLWVNNLMFRYGSKDDSKPAEVRFIDFQLSFYGSLGFDVNYFLNTSVQLDVLKHSRSELIDIYTNTLLQTLETLPYPITLRPTKRQIQQEILEKEAYGFFVAFSFFPLMSMYANDSHDNSLENLKDAKFAEQKIQLMFTSNKRTIETLKFNIKRLEQLGVFVLFISNFNMTITYSGDVVAEPKHLDYDFFTDILENALLRNNFQIKTIDFTMGSSTGENYCSQIYRVTVSYKSTNDTGNDGYISVIIKSMPHTEATDFLLDLNVFLKERIFYNNVLPRLEVLCKDDVKFAPRLYHSLKTPVNTLVFEDLAVGKFEMASREKGLDLAHSLMVMNKLGKFHAASVKLFKKVPELQQCFNSGMLADTALNKDEGMVMKFFGNNIKALIDLIETWQGYEKITEKLRNYSKNLRSNLRRSGAVEKNGFCVLNHGDLWVNNILFKYNDQRKLVDLNFVDFQMSVWNTPGIDLNYFFYTSIEFDILKNKLDVLIKEYHRSLSEGMQELGIKDIPSYQDIYNEVQKRQLYGFFAHYGVFPVICQDKEQSHDSNLENFNDEAFAKQKLKQIFASKRLQVFYRYTLENFDKMEIVENAVQEANPLIKRIFIKMGSSAGDNYCSLIYRVLISYTLSDNSGLEHTISVIIKSMPVTKSIDFLEDMKVFLKEKIFYYHVLPIMEIFTNDRKQFGAKLYQCLKKPINTLVFQDLGSLGYGLASRERGMDENHASLVLKRLAQFHSISLVVKQKDPSLFKCFNSGILAKGAIQRDNSTFYCLIKASCEALIDLAKTWKGYEDICRKLENHLKNLRSKLEQMQKPQEQEFQVLNHGDMWVNNMMFRYDNVNCQQPQDVVFVDFQMSIWGSPGIDLNYFFYTSLPVKLLKEKREHFIELYYEELQSSLKKLNYEKIPTLQQIRNEVRKRELFGFFANHAIYPIISIDKEIAADSTFENFADREFAKKKFKQILEQQKLKDMYAYTLLHFNEMKVFD</sequence>
<evidence type="ECO:0000259" key="1">
    <source>
        <dbReference type="SMART" id="SM00587"/>
    </source>
</evidence>
<proteinExistence type="predicted"/>
<evidence type="ECO:0000313" key="2">
    <source>
        <dbReference type="EMBL" id="KNC28439.1"/>
    </source>
</evidence>
<dbReference type="PANTHER" id="PTHR11012:SF56">
    <property type="entry name" value="CHK KINASE-LIKE DOMAIN-CONTAINING PROTEIN-RELATED"/>
    <property type="match status" value="1"/>
</dbReference>
<dbReference type="Pfam" id="PF02958">
    <property type="entry name" value="EcKL"/>
    <property type="match status" value="4"/>
</dbReference>